<proteinExistence type="predicted"/>
<dbReference type="EMBL" id="KZ825367">
    <property type="protein sequence ID" value="RAH43022.1"/>
    <property type="molecule type" value="Genomic_DNA"/>
</dbReference>
<organism evidence="1 2">
    <name type="scientific">Aspergillus brunneoviolaceus CBS 621.78</name>
    <dbReference type="NCBI Taxonomy" id="1450534"/>
    <lineage>
        <taxon>Eukaryota</taxon>
        <taxon>Fungi</taxon>
        <taxon>Dikarya</taxon>
        <taxon>Ascomycota</taxon>
        <taxon>Pezizomycotina</taxon>
        <taxon>Eurotiomycetes</taxon>
        <taxon>Eurotiomycetidae</taxon>
        <taxon>Eurotiales</taxon>
        <taxon>Aspergillaceae</taxon>
        <taxon>Aspergillus</taxon>
        <taxon>Aspergillus subgen. Circumdati</taxon>
    </lineage>
</organism>
<name>A0ACD1G1E0_9EURO</name>
<gene>
    <name evidence="1" type="ORF">BO95DRAFT_216943</name>
</gene>
<evidence type="ECO:0000313" key="1">
    <source>
        <dbReference type="EMBL" id="RAH43022.1"/>
    </source>
</evidence>
<sequence>MCMYLLHSTYCTYDGTLSVPRLTKFNHGYTPLDGNMKICRTISRSVDVVVHTMATGVRYIYASLLLLLFSVSLLFCSLILDILHPLTHEPLETLTLSLIYLTNA</sequence>
<keyword evidence="2" id="KW-1185">Reference proteome</keyword>
<accession>A0ACD1G1E0</accession>
<reference evidence="1" key="1">
    <citation type="submission" date="2018-02" db="EMBL/GenBank/DDBJ databases">
        <title>The genomes of Aspergillus section Nigri reveals drivers in fungal speciation.</title>
        <authorList>
            <consortium name="DOE Joint Genome Institute"/>
            <person name="Vesth T.C."/>
            <person name="Nybo J."/>
            <person name="Theobald S."/>
            <person name="Brandl J."/>
            <person name="Frisvad J.C."/>
            <person name="Nielsen K.F."/>
            <person name="Lyhne E.K."/>
            <person name="Kogle M.E."/>
            <person name="Kuo A."/>
            <person name="Riley R."/>
            <person name="Clum A."/>
            <person name="Nolan M."/>
            <person name="Lipzen A."/>
            <person name="Salamov A."/>
            <person name="Henrissat B."/>
            <person name="Wiebenga A."/>
            <person name="De vries R.P."/>
            <person name="Grigoriev I.V."/>
            <person name="Mortensen U.H."/>
            <person name="Andersen M.R."/>
            <person name="Baker S.E."/>
        </authorList>
    </citation>
    <scope>NUCLEOTIDE SEQUENCE</scope>
    <source>
        <strain evidence="1">CBS 621.78</strain>
    </source>
</reference>
<protein>
    <submittedName>
        <fullName evidence="1">Uncharacterized protein</fullName>
    </submittedName>
</protein>
<dbReference type="Proteomes" id="UP000249057">
    <property type="component" value="Unassembled WGS sequence"/>
</dbReference>
<evidence type="ECO:0000313" key="2">
    <source>
        <dbReference type="Proteomes" id="UP000249057"/>
    </source>
</evidence>